<dbReference type="SUPFAM" id="SSF53300">
    <property type="entry name" value="vWA-like"/>
    <property type="match status" value="1"/>
</dbReference>
<dbReference type="PANTHER" id="PTHR39338">
    <property type="entry name" value="BLL5662 PROTEIN-RELATED"/>
    <property type="match status" value="1"/>
</dbReference>
<dbReference type="PANTHER" id="PTHR39338:SF6">
    <property type="entry name" value="BLL5662 PROTEIN"/>
    <property type="match status" value="1"/>
</dbReference>
<name>A0A501PI84_9PROT</name>
<dbReference type="Proteomes" id="UP000319148">
    <property type="component" value="Unassembled WGS sequence"/>
</dbReference>
<organism evidence="2 3">
    <name type="scientific">Emcibacter nanhaiensis</name>
    <dbReference type="NCBI Taxonomy" id="1505037"/>
    <lineage>
        <taxon>Bacteria</taxon>
        <taxon>Pseudomonadati</taxon>
        <taxon>Pseudomonadota</taxon>
        <taxon>Alphaproteobacteria</taxon>
        <taxon>Emcibacterales</taxon>
        <taxon>Emcibacteraceae</taxon>
        <taxon>Emcibacter</taxon>
    </lineage>
</organism>
<reference evidence="3" key="1">
    <citation type="submission" date="2019-06" db="EMBL/GenBank/DDBJ databases">
        <title>The complete genome of Emcibacter congregatus ZYLT.</title>
        <authorList>
            <person name="Zhao Z."/>
        </authorList>
    </citation>
    <scope>NUCLEOTIDE SEQUENCE [LARGE SCALE GENOMIC DNA]</scope>
    <source>
        <strain evidence="3">MCCC 1A06723</strain>
    </source>
</reference>
<dbReference type="InterPro" id="IPR011195">
    <property type="entry name" value="UCP010256"/>
</dbReference>
<dbReference type="PIRSF" id="PIRSF010256">
    <property type="entry name" value="CoxE_vWa"/>
    <property type="match status" value="1"/>
</dbReference>
<comment type="caution">
    <text evidence="2">The sequence shown here is derived from an EMBL/GenBank/DDBJ whole genome shotgun (WGS) entry which is preliminary data.</text>
</comment>
<dbReference type="Gene3D" id="3.40.50.410">
    <property type="entry name" value="von Willebrand factor, type A domain"/>
    <property type="match status" value="1"/>
</dbReference>
<keyword evidence="3" id="KW-1185">Reference proteome</keyword>
<gene>
    <name evidence="2" type="ORF">FIV46_08825</name>
</gene>
<proteinExistence type="predicted"/>
<dbReference type="CDD" id="cd00198">
    <property type="entry name" value="vWFA"/>
    <property type="match status" value="1"/>
</dbReference>
<dbReference type="AlphaFoldDB" id="A0A501PI84"/>
<sequence length="402" mass="45512">MTETATPNITSDIPGFEARLVQFSRLLRDNGYTIGRRDVADLCSVLSLEDTLRQRRFRQALQVVFCSTPSEIGRFDELFDAYWNERVGRKRTVYRQKSAAREAVVSKEQEQGPGASGGGLAHYFEWKQQQDETSGEEEQQSTGNVQGGASEKGSGARADFGKISDPEEFERLMALAERLARQMRYRIARRYRKFNKGVVIDLRRTLRHMIETGGFPVKIRKKLKKRPPVSLLTFVDVSGSMDAYSLFFARFVHALTGGFLRAEAFLFHTRLVHITQTLKEADPVKMMEKLALISQGWSGGTRIGDALATFNRNYAQKYTGKRTVAIIMSDGYDTGAPEKLEAELKRLRTRCYKIIWLNPMLGRESYEPSTNAMQKALGQIDVFAPAHNLRSLLLLEKYLAAA</sequence>
<evidence type="ECO:0000256" key="1">
    <source>
        <dbReference type="SAM" id="MobiDB-lite"/>
    </source>
</evidence>
<evidence type="ECO:0000313" key="2">
    <source>
        <dbReference type="EMBL" id="TPD60149.1"/>
    </source>
</evidence>
<feature type="region of interest" description="Disordered" evidence="1">
    <location>
        <begin position="128"/>
        <end position="161"/>
    </location>
</feature>
<dbReference type="EMBL" id="VFIY01000008">
    <property type="protein sequence ID" value="TPD60149.1"/>
    <property type="molecule type" value="Genomic_DNA"/>
</dbReference>
<dbReference type="Pfam" id="PF05762">
    <property type="entry name" value="VWA_CoxE"/>
    <property type="match status" value="1"/>
</dbReference>
<dbReference type="InterPro" id="IPR008912">
    <property type="entry name" value="Uncharacterised_CoxE"/>
</dbReference>
<accession>A0A501PI84</accession>
<dbReference type="InterPro" id="IPR036465">
    <property type="entry name" value="vWFA_dom_sf"/>
</dbReference>
<feature type="region of interest" description="Disordered" evidence="1">
    <location>
        <begin position="101"/>
        <end position="120"/>
    </location>
</feature>
<protein>
    <submittedName>
        <fullName evidence="2">VWA domain-containing protein</fullName>
    </submittedName>
</protein>
<dbReference type="RefSeq" id="WP_139940559.1">
    <property type="nucleotide sequence ID" value="NZ_JBHSYP010000027.1"/>
</dbReference>
<dbReference type="OrthoDB" id="9790469at2"/>
<evidence type="ECO:0000313" key="3">
    <source>
        <dbReference type="Proteomes" id="UP000319148"/>
    </source>
</evidence>